<name>A0ABY9D350_VITVI</name>
<accession>A0ABY9D350</accession>
<keyword evidence="2" id="KW-1185">Reference proteome</keyword>
<sequence length="193" mass="21821">MATGEELESISFGVGDNFHEAWTCGMDYHLAMVVVERGTSPNDRNDSWDIELHRMMVETREPVVTSWLNLGVGSSIEKVYAPHLTVGNLYTEELGSDYIPTLAYNCLRNVPHAPDAMLGNMIDATLADSSKYDSKLYHIRVQMRQPTLPFHREKQQLTARHSEDHNAKADLPRKLVELDAHHVHADHGCRSDN</sequence>
<protein>
    <submittedName>
        <fullName evidence="1">Uncharacterized protein</fullName>
    </submittedName>
</protein>
<evidence type="ECO:0000313" key="1">
    <source>
        <dbReference type="EMBL" id="WKA02035.1"/>
    </source>
</evidence>
<reference evidence="1 2" key="1">
    <citation type="journal article" date="2023" name="Hortic Res">
        <title>The complete reference genome for grapevine (Vitis vinifera L.) genetics and breeding.</title>
        <authorList>
            <person name="Shi X."/>
            <person name="Cao S."/>
            <person name="Wang X."/>
            <person name="Huang S."/>
            <person name="Wang Y."/>
            <person name="Liu Z."/>
            <person name="Liu W."/>
            <person name="Leng X."/>
            <person name="Peng Y."/>
            <person name="Wang N."/>
            <person name="Wang Y."/>
            <person name="Ma Z."/>
            <person name="Xu X."/>
            <person name="Zhang F."/>
            <person name="Xue H."/>
            <person name="Zhong H."/>
            <person name="Wang Y."/>
            <person name="Zhang K."/>
            <person name="Velt A."/>
            <person name="Avia K."/>
            <person name="Holtgrawe D."/>
            <person name="Grimplet J."/>
            <person name="Matus J.T."/>
            <person name="Ware D."/>
            <person name="Wu X."/>
            <person name="Wang H."/>
            <person name="Liu C."/>
            <person name="Fang Y."/>
            <person name="Rustenholz C."/>
            <person name="Cheng Z."/>
            <person name="Xiao H."/>
            <person name="Zhou Y."/>
        </authorList>
    </citation>
    <scope>NUCLEOTIDE SEQUENCE [LARGE SCALE GENOMIC DNA]</scope>
    <source>
        <strain evidence="2">cv. Pinot noir / PN40024</strain>
        <tissue evidence="1">Leaf</tissue>
    </source>
</reference>
<organism evidence="1 2">
    <name type="scientific">Vitis vinifera</name>
    <name type="common">Grape</name>
    <dbReference type="NCBI Taxonomy" id="29760"/>
    <lineage>
        <taxon>Eukaryota</taxon>
        <taxon>Viridiplantae</taxon>
        <taxon>Streptophyta</taxon>
        <taxon>Embryophyta</taxon>
        <taxon>Tracheophyta</taxon>
        <taxon>Spermatophyta</taxon>
        <taxon>Magnoliopsida</taxon>
        <taxon>eudicotyledons</taxon>
        <taxon>Gunneridae</taxon>
        <taxon>Pentapetalae</taxon>
        <taxon>rosids</taxon>
        <taxon>Vitales</taxon>
        <taxon>Vitaceae</taxon>
        <taxon>Viteae</taxon>
        <taxon>Vitis</taxon>
    </lineage>
</organism>
<evidence type="ECO:0000313" key="2">
    <source>
        <dbReference type="Proteomes" id="UP001227230"/>
    </source>
</evidence>
<proteinExistence type="predicted"/>
<dbReference type="EMBL" id="CP126660">
    <property type="protein sequence ID" value="WKA02035.1"/>
    <property type="molecule type" value="Genomic_DNA"/>
</dbReference>
<dbReference type="Proteomes" id="UP001227230">
    <property type="component" value="Chromosome 13"/>
</dbReference>
<gene>
    <name evidence="1" type="ORF">VitviT2T_020276</name>
</gene>